<dbReference type="Proteomes" id="UP000054099">
    <property type="component" value="Unassembled WGS sequence"/>
</dbReference>
<keyword evidence="1" id="KW-0472">Membrane</keyword>
<dbReference type="InterPro" id="IPR010398">
    <property type="entry name" value="DUF997"/>
</dbReference>
<name>A0A0V8J4L1_9BACL</name>
<protein>
    <submittedName>
        <fullName evidence="2">Sodium:pantothenate symporter</fullName>
    </submittedName>
</protein>
<dbReference type="PANTHER" id="PTHR39174:SF1">
    <property type="entry name" value="INNER MEMBRANE PROTEIN"/>
    <property type="match status" value="1"/>
</dbReference>
<reference evidence="2 3" key="1">
    <citation type="journal article" date="2014" name="Antonie Van Leeuwenhoek">
        <title>Fictibacillus enclensis sp. nov., isolated from marine sediment.</title>
        <authorList>
            <person name="Dastager S.G."/>
            <person name="Mawlankar R."/>
            <person name="Srinivasan K."/>
            <person name="Tang S.K."/>
            <person name="Lee J.C."/>
            <person name="Ramana V.V."/>
            <person name="Shouche Y.S."/>
        </authorList>
    </citation>
    <scope>NUCLEOTIDE SEQUENCE [LARGE SCALE GENOMIC DNA]</scope>
    <source>
        <strain evidence="2 3">NIO-1003</strain>
    </source>
</reference>
<keyword evidence="3" id="KW-1185">Reference proteome</keyword>
<comment type="caution">
    <text evidence="2">The sequence shown here is derived from an EMBL/GenBank/DDBJ whole genome shotgun (WGS) entry which is preliminary data.</text>
</comment>
<dbReference type="Pfam" id="PF06196">
    <property type="entry name" value="DUF997"/>
    <property type="match status" value="1"/>
</dbReference>
<feature type="transmembrane region" description="Helical" evidence="1">
    <location>
        <begin position="62"/>
        <end position="82"/>
    </location>
</feature>
<evidence type="ECO:0000313" key="2">
    <source>
        <dbReference type="EMBL" id="KSU81907.1"/>
    </source>
</evidence>
<dbReference type="EMBL" id="LNQN01000005">
    <property type="protein sequence ID" value="KSU81907.1"/>
    <property type="molecule type" value="Genomic_DNA"/>
</dbReference>
<sequence length="104" mass="12083">MSYSDRVKGAVSMDPRFKVSNREALMGIGLAVLNFIWWYAFAYGLGGKPVKEYQYIWGLPAWFFYSCVAGFVVFSILVYVMVKVFFKELPFEEDTYQETKGEEK</sequence>
<dbReference type="PANTHER" id="PTHR39174">
    <property type="entry name" value="INNER MEMBRANE PROTEIN-RELATED"/>
    <property type="match status" value="1"/>
</dbReference>
<feature type="transmembrane region" description="Helical" evidence="1">
    <location>
        <begin position="24"/>
        <end position="42"/>
    </location>
</feature>
<evidence type="ECO:0000313" key="3">
    <source>
        <dbReference type="Proteomes" id="UP000054099"/>
    </source>
</evidence>
<dbReference type="AlphaFoldDB" id="A0A0V8J4L1"/>
<gene>
    <name evidence="2" type="ORF">AS030_16610</name>
</gene>
<keyword evidence="1" id="KW-1133">Transmembrane helix</keyword>
<accession>A0A0V8J4L1</accession>
<evidence type="ECO:0000256" key="1">
    <source>
        <dbReference type="SAM" id="Phobius"/>
    </source>
</evidence>
<keyword evidence="1" id="KW-0812">Transmembrane</keyword>
<organism evidence="2 3">
    <name type="scientific">Fictibacillus enclensis</name>
    <dbReference type="NCBI Taxonomy" id="1017270"/>
    <lineage>
        <taxon>Bacteria</taxon>
        <taxon>Bacillati</taxon>
        <taxon>Bacillota</taxon>
        <taxon>Bacilli</taxon>
        <taxon>Bacillales</taxon>
        <taxon>Fictibacillaceae</taxon>
        <taxon>Fictibacillus</taxon>
    </lineage>
</organism>
<proteinExistence type="predicted"/>